<reference evidence="1 2" key="1">
    <citation type="submission" date="2024-05" db="EMBL/GenBank/DDBJ databases">
        <title>Haplotype-resolved chromosome-level genome assembly of Huyou (Citrus changshanensis).</title>
        <authorList>
            <person name="Miao C."/>
            <person name="Chen W."/>
            <person name="Wu Y."/>
            <person name="Wang L."/>
            <person name="Zhao S."/>
            <person name="Grierson D."/>
            <person name="Xu C."/>
            <person name="Chen K."/>
        </authorList>
    </citation>
    <scope>NUCLEOTIDE SEQUENCE [LARGE SCALE GENOMIC DNA]</scope>
    <source>
        <strain evidence="1">01-14</strain>
        <tissue evidence="1">Leaf</tissue>
    </source>
</reference>
<dbReference type="Proteomes" id="UP001428341">
    <property type="component" value="Unassembled WGS sequence"/>
</dbReference>
<name>A0AAP0N3A7_9ROSI</name>
<keyword evidence="2" id="KW-1185">Reference proteome</keyword>
<evidence type="ECO:0000313" key="1">
    <source>
        <dbReference type="EMBL" id="KAK9229701.1"/>
    </source>
</evidence>
<evidence type="ECO:0000313" key="2">
    <source>
        <dbReference type="Proteomes" id="UP001428341"/>
    </source>
</evidence>
<organism evidence="1 2">
    <name type="scientific">Citrus x changshan-huyou</name>
    <dbReference type="NCBI Taxonomy" id="2935761"/>
    <lineage>
        <taxon>Eukaryota</taxon>
        <taxon>Viridiplantae</taxon>
        <taxon>Streptophyta</taxon>
        <taxon>Embryophyta</taxon>
        <taxon>Tracheophyta</taxon>
        <taxon>Spermatophyta</taxon>
        <taxon>Magnoliopsida</taxon>
        <taxon>eudicotyledons</taxon>
        <taxon>Gunneridae</taxon>
        <taxon>Pentapetalae</taxon>
        <taxon>rosids</taxon>
        <taxon>malvids</taxon>
        <taxon>Sapindales</taxon>
        <taxon>Rutaceae</taxon>
        <taxon>Aurantioideae</taxon>
        <taxon>Citrus</taxon>
    </lineage>
</organism>
<dbReference type="AlphaFoldDB" id="A0AAP0N3A7"/>
<dbReference type="SUPFAM" id="SSF52058">
    <property type="entry name" value="L domain-like"/>
    <property type="match status" value="1"/>
</dbReference>
<gene>
    <name evidence="1" type="ORF">WN944_022665</name>
</gene>
<evidence type="ECO:0008006" key="3">
    <source>
        <dbReference type="Google" id="ProtNLM"/>
    </source>
</evidence>
<sequence>MVESQQILRPYFPCLSKLHIGKCPNLISIPLAPFIAELDLRIVSEELLRLTMTKATAEEPSACSATPLFPSHSGLKSLRMGEMMNLESFPQKQIQELTSLQQLEILSCPRLMKLPEGSFRGLTSLRMLALQGRDG</sequence>
<comment type="caution">
    <text evidence="1">The sequence shown here is derived from an EMBL/GenBank/DDBJ whole genome shotgun (WGS) entry which is preliminary data.</text>
</comment>
<protein>
    <recommendedName>
        <fullName evidence="3">Disease resistance protein</fullName>
    </recommendedName>
</protein>
<dbReference type="InterPro" id="IPR032675">
    <property type="entry name" value="LRR_dom_sf"/>
</dbReference>
<dbReference type="EMBL" id="JBCGBO010000001">
    <property type="protein sequence ID" value="KAK9229701.1"/>
    <property type="molecule type" value="Genomic_DNA"/>
</dbReference>
<dbReference type="Gene3D" id="3.80.10.10">
    <property type="entry name" value="Ribonuclease Inhibitor"/>
    <property type="match status" value="1"/>
</dbReference>
<proteinExistence type="predicted"/>
<dbReference type="SMR" id="A0AAP0N3A7"/>
<accession>A0AAP0N3A7</accession>